<feature type="transmembrane region" description="Helical" evidence="13">
    <location>
        <begin position="132"/>
        <end position="155"/>
    </location>
</feature>
<name>A0ABS0EQL5_9BURK</name>
<evidence type="ECO:0000256" key="3">
    <source>
        <dbReference type="ARBA" id="ARBA00022093"/>
    </source>
</evidence>
<evidence type="ECO:0000256" key="7">
    <source>
        <dbReference type="ARBA" id="ARBA00022692"/>
    </source>
</evidence>
<comment type="similarity">
    <text evidence="12">Belongs to the exbB/tolQ family.</text>
</comment>
<comment type="subcellular location">
    <subcellularLocation>
        <location evidence="1">Cell inner membrane</location>
        <topology evidence="1">Multi-pass membrane protein</topology>
    </subcellularLocation>
    <subcellularLocation>
        <location evidence="12">Membrane</location>
        <topology evidence="12">Multi-pass membrane protein</topology>
    </subcellularLocation>
</comment>
<comment type="function">
    <text evidence="11">Involved in the TonB-dependent energy-dependent transport of various receptor-bound substrates. Protects ExbD from proteolytic degradation and functionally stabilizes TonB.</text>
</comment>
<evidence type="ECO:0000256" key="4">
    <source>
        <dbReference type="ARBA" id="ARBA00022448"/>
    </source>
</evidence>
<keyword evidence="10 13" id="KW-0472">Membrane</keyword>
<evidence type="ECO:0000256" key="8">
    <source>
        <dbReference type="ARBA" id="ARBA00022927"/>
    </source>
</evidence>
<dbReference type="PANTHER" id="PTHR30625">
    <property type="entry name" value="PROTEIN TOLQ"/>
    <property type="match status" value="1"/>
</dbReference>
<dbReference type="PANTHER" id="PTHR30625:SF14">
    <property type="entry name" value="BIOPOLYMER TRANSPORT PROTEIN EXBB"/>
    <property type="match status" value="1"/>
</dbReference>
<evidence type="ECO:0000256" key="12">
    <source>
        <dbReference type="RuleBase" id="RU004057"/>
    </source>
</evidence>
<dbReference type="RefSeq" id="WP_124574626.1">
    <property type="nucleotide sequence ID" value="NZ_JADOEL010000001.1"/>
</dbReference>
<evidence type="ECO:0000256" key="11">
    <source>
        <dbReference type="ARBA" id="ARBA00024816"/>
    </source>
</evidence>
<feature type="domain" description="MotA/TolQ/ExbB proton channel" evidence="14">
    <location>
        <begin position="105"/>
        <end position="210"/>
    </location>
</feature>
<dbReference type="InterPro" id="IPR002898">
    <property type="entry name" value="MotA_ExbB_proton_chnl"/>
</dbReference>
<gene>
    <name evidence="15" type="ORF">IXC47_01290</name>
</gene>
<dbReference type="Pfam" id="PF01618">
    <property type="entry name" value="MotA_ExbB"/>
    <property type="match status" value="1"/>
</dbReference>
<organism evidence="15 16">
    <name type="scientific">Herminiimonas contaminans</name>
    <dbReference type="NCBI Taxonomy" id="1111140"/>
    <lineage>
        <taxon>Bacteria</taxon>
        <taxon>Pseudomonadati</taxon>
        <taxon>Pseudomonadota</taxon>
        <taxon>Betaproteobacteria</taxon>
        <taxon>Burkholderiales</taxon>
        <taxon>Oxalobacteraceae</taxon>
        <taxon>Herminiimonas</taxon>
    </lineage>
</organism>
<comment type="caution">
    <text evidence="15">The sequence shown here is derived from an EMBL/GenBank/DDBJ whole genome shotgun (WGS) entry which is preliminary data.</text>
</comment>
<keyword evidence="9 13" id="KW-1133">Transmembrane helix</keyword>
<proteinExistence type="inferred from homology"/>
<accession>A0ABS0EQL5</accession>
<evidence type="ECO:0000256" key="2">
    <source>
        <dbReference type="ARBA" id="ARBA00011471"/>
    </source>
</evidence>
<protein>
    <recommendedName>
        <fullName evidence="3">Biopolymer transport protein ExbB</fullName>
    </recommendedName>
</protein>
<evidence type="ECO:0000259" key="14">
    <source>
        <dbReference type="Pfam" id="PF01618"/>
    </source>
</evidence>
<evidence type="ECO:0000256" key="5">
    <source>
        <dbReference type="ARBA" id="ARBA00022475"/>
    </source>
</evidence>
<feature type="transmembrane region" description="Helical" evidence="13">
    <location>
        <begin position="25"/>
        <end position="42"/>
    </location>
</feature>
<dbReference type="EMBL" id="JADOEL010000001">
    <property type="protein sequence ID" value="MBF8176309.1"/>
    <property type="molecule type" value="Genomic_DNA"/>
</dbReference>
<evidence type="ECO:0000256" key="13">
    <source>
        <dbReference type="SAM" id="Phobius"/>
    </source>
</evidence>
<evidence type="ECO:0000256" key="9">
    <source>
        <dbReference type="ARBA" id="ARBA00022989"/>
    </source>
</evidence>
<keyword evidence="6" id="KW-0997">Cell inner membrane</keyword>
<keyword evidence="16" id="KW-1185">Reference proteome</keyword>
<evidence type="ECO:0000256" key="10">
    <source>
        <dbReference type="ARBA" id="ARBA00023136"/>
    </source>
</evidence>
<evidence type="ECO:0000313" key="16">
    <source>
        <dbReference type="Proteomes" id="UP000657372"/>
    </source>
</evidence>
<keyword evidence="5" id="KW-1003">Cell membrane</keyword>
<dbReference type="InterPro" id="IPR050790">
    <property type="entry name" value="ExbB/TolQ_transport"/>
</dbReference>
<keyword evidence="7 13" id="KW-0812">Transmembrane</keyword>
<keyword evidence="8 12" id="KW-0653">Protein transport</keyword>
<comment type="subunit">
    <text evidence="2">The accessory proteins ExbB and ExbD seem to form a complex with TonB.</text>
</comment>
<evidence type="ECO:0000313" key="15">
    <source>
        <dbReference type="EMBL" id="MBF8176309.1"/>
    </source>
</evidence>
<sequence length="230" mass="24583">MNSTAAEQSLGLAHYWAQGDAVSHSVAYVLLIMSILSWYYILSKAWSSWRIRRSAAALDGFWQAPTLTDAIATIKRSDSENVYTPLAAQSVEAANIKPHANSLNANTDPGELITRTLRQEINRVSSRLETGLTLLASVGSTAPFIGLFGTVWGIYHALVAVSSSGTIQIDKVAGPVGEALIMTALGLAVAIPAVLAYNAFTRVNRITLAELDAFAHDLHAYLTTGARVGK</sequence>
<evidence type="ECO:0000256" key="1">
    <source>
        <dbReference type="ARBA" id="ARBA00004429"/>
    </source>
</evidence>
<evidence type="ECO:0000256" key="6">
    <source>
        <dbReference type="ARBA" id="ARBA00022519"/>
    </source>
</evidence>
<reference evidence="15 16" key="1">
    <citation type="submission" date="2020-11" db="EMBL/GenBank/DDBJ databases">
        <title>WGS of Herminiimonas contaminans strain Marseille-Q4544 isolated from planarians Schmidtea mediterranea.</title>
        <authorList>
            <person name="Kangale L."/>
        </authorList>
    </citation>
    <scope>NUCLEOTIDE SEQUENCE [LARGE SCALE GENOMIC DNA]</scope>
    <source>
        <strain evidence="15 16">Marseille-Q4544</strain>
    </source>
</reference>
<dbReference type="Proteomes" id="UP000657372">
    <property type="component" value="Unassembled WGS sequence"/>
</dbReference>
<keyword evidence="4 12" id="KW-0813">Transport</keyword>
<feature type="transmembrane region" description="Helical" evidence="13">
    <location>
        <begin position="179"/>
        <end position="200"/>
    </location>
</feature>